<dbReference type="InterPro" id="IPR009330">
    <property type="entry name" value="LipoPS_heptP_kinase"/>
</dbReference>
<dbReference type="SUPFAM" id="SSF56112">
    <property type="entry name" value="Protein kinase-like (PK-like)"/>
    <property type="match status" value="1"/>
</dbReference>
<name>S8ECN5_FOMSC</name>
<accession>S8ECN5</accession>
<dbReference type="Proteomes" id="UP000015241">
    <property type="component" value="Unassembled WGS sequence"/>
</dbReference>
<dbReference type="eggNOG" id="ENOG502SAAM">
    <property type="taxonomic scope" value="Eukaryota"/>
</dbReference>
<dbReference type="AlphaFoldDB" id="S8ECN5"/>
<dbReference type="InterPro" id="IPR011009">
    <property type="entry name" value="Kinase-like_dom_sf"/>
</dbReference>
<evidence type="ECO:0000313" key="1">
    <source>
        <dbReference type="EMBL" id="EPT02388.1"/>
    </source>
</evidence>
<evidence type="ECO:0000313" key="2">
    <source>
        <dbReference type="Proteomes" id="UP000015241"/>
    </source>
</evidence>
<organism evidence="1 2">
    <name type="scientific">Fomitopsis schrenkii</name>
    <name type="common">Brown rot fungus</name>
    <dbReference type="NCBI Taxonomy" id="2126942"/>
    <lineage>
        <taxon>Eukaryota</taxon>
        <taxon>Fungi</taxon>
        <taxon>Dikarya</taxon>
        <taxon>Basidiomycota</taxon>
        <taxon>Agaricomycotina</taxon>
        <taxon>Agaricomycetes</taxon>
        <taxon>Polyporales</taxon>
        <taxon>Fomitopsis</taxon>
    </lineage>
</organism>
<dbReference type="HOGENOM" id="CLU_013871_2_0_1"/>
<dbReference type="EMBL" id="KE504136">
    <property type="protein sequence ID" value="EPT02388.1"/>
    <property type="molecule type" value="Genomic_DNA"/>
</dbReference>
<dbReference type="Pfam" id="PF06176">
    <property type="entry name" value="WaaY"/>
    <property type="match status" value="1"/>
</dbReference>
<dbReference type="OrthoDB" id="2803068at2759"/>
<evidence type="ECO:0008006" key="3">
    <source>
        <dbReference type="Google" id="ProtNLM"/>
    </source>
</evidence>
<keyword evidence="2" id="KW-1185">Reference proteome</keyword>
<sequence length="557" mass="61735">MRAAQLKAFEVVNSDYLDQHGYLLHSLQPVEEEKLGQLVAVITLLSESASQSTAPLPTISEGHESKAQFTRENIADRARSRESPSAGATSSCCFETQDSRRPDAIYNFRPVQLSVPPVTIYHPVFADFLDLIEEEPEDFLPEELDQAQHLITAATDYYKTEEQRRDALEDMASAVHARILSRKTFEFTSRKLTLDGAVCAAKTPNGFNTVSAITVVKNEVGDGKSDPLAQAECAYVAIYSSNEARPVREACCCPAFLIGMAGPNIIVSGAIFADRLVAQMLTEYISVVPHLGSCKRSPLDDAGYRVARLFRALRICIQKLNDYYAELVHPMEPPPSSQDTSRMNALIRSSGSAGIRRSPHMISPHFTTYKVGEVEVVLEYKRTVLGDMTKAVFVADAKSGSEVRKVVVKFAHTYGEDGHKLLAEAAQAPKLHYCKFEPSVAMWVVVMDYVEGQEVKDALTNPAHIASLRAAVTNLHEHGLVFGDLRRPNLLLVEDRVVVVDFDWCGKAGEAKYPSDILLSEGISWHRGVGRGTFIAREHDEHFFYCLTKQVLRVDTK</sequence>
<protein>
    <recommendedName>
        <fullName evidence="3">Protein kinase domain-containing protein</fullName>
    </recommendedName>
</protein>
<reference evidence="1 2" key="1">
    <citation type="journal article" date="2012" name="Science">
        <title>The Paleozoic origin of enzymatic lignin decomposition reconstructed from 31 fungal genomes.</title>
        <authorList>
            <person name="Floudas D."/>
            <person name="Binder M."/>
            <person name="Riley R."/>
            <person name="Barry K."/>
            <person name="Blanchette R.A."/>
            <person name="Henrissat B."/>
            <person name="Martinez A.T."/>
            <person name="Otillar R."/>
            <person name="Spatafora J.W."/>
            <person name="Yadav J.S."/>
            <person name="Aerts A."/>
            <person name="Benoit I."/>
            <person name="Boyd A."/>
            <person name="Carlson A."/>
            <person name="Copeland A."/>
            <person name="Coutinho P.M."/>
            <person name="de Vries R.P."/>
            <person name="Ferreira P."/>
            <person name="Findley K."/>
            <person name="Foster B."/>
            <person name="Gaskell J."/>
            <person name="Glotzer D."/>
            <person name="Gorecki P."/>
            <person name="Heitman J."/>
            <person name="Hesse C."/>
            <person name="Hori C."/>
            <person name="Igarashi K."/>
            <person name="Jurgens J.A."/>
            <person name="Kallen N."/>
            <person name="Kersten P."/>
            <person name="Kohler A."/>
            <person name="Kuees U."/>
            <person name="Kumar T.K.A."/>
            <person name="Kuo A."/>
            <person name="LaButti K."/>
            <person name="Larrondo L.F."/>
            <person name="Lindquist E."/>
            <person name="Ling A."/>
            <person name="Lombard V."/>
            <person name="Lucas S."/>
            <person name="Lundell T."/>
            <person name="Martin R."/>
            <person name="McLaughlin D.J."/>
            <person name="Morgenstern I."/>
            <person name="Morin E."/>
            <person name="Murat C."/>
            <person name="Nagy L.G."/>
            <person name="Nolan M."/>
            <person name="Ohm R.A."/>
            <person name="Patyshakuliyeva A."/>
            <person name="Rokas A."/>
            <person name="Ruiz-Duenas F.J."/>
            <person name="Sabat G."/>
            <person name="Salamov A."/>
            <person name="Samejima M."/>
            <person name="Schmutz J."/>
            <person name="Slot J.C."/>
            <person name="St John F."/>
            <person name="Stenlid J."/>
            <person name="Sun H."/>
            <person name="Sun S."/>
            <person name="Syed K."/>
            <person name="Tsang A."/>
            <person name="Wiebenga A."/>
            <person name="Young D."/>
            <person name="Pisabarro A."/>
            <person name="Eastwood D.C."/>
            <person name="Martin F."/>
            <person name="Cullen D."/>
            <person name="Grigoriev I.V."/>
            <person name="Hibbett D.S."/>
        </authorList>
    </citation>
    <scope>NUCLEOTIDE SEQUENCE</scope>
    <source>
        <strain evidence="2">FP-58527</strain>
    </source>
</reference>
<proteinExistence type="predicted"/>
<dbReference type="InParanoid" id="S8ECN5"/>
<gene>
    <name evidence="1" type="ORF">FOMPIDRAFT_121449</name>
</gene>